<dbReference type="STRING" id="109280.ENSHCOP00000022835"/>
<reference evidence="2" key="2">
    <citation type="submission" date="2025-09" db="UniProtKB">
        <authorList>
            <consortium name="Ensembl"/>
        </authorList>
    </citation>
    <scope>IDENTIFICATION</scope>
</reference>
<dbReference type="Proteomes" id="UP000264820">
    <property type="component" value="Unplaced"/>
</dbReference>
<evidence type="ECO:0008006" key="4">
    <source>
        <dbReference type="Google" id="ProtNLM"/>
    </source>
</evidence>
<proteinExistence type="predicted"/>
<evidence type="ECO:0000313" key="2">
    <source>
        <dbReference type="Ensembl" id="ENSHCOP00000022835.1"/>
    </source>
</evidence>
<keyword evidence="3" id="KW-1185">Reference proteome</keyword>
<reference evidence="2" key="1">
    <citation type="submission" date="2025-08" db="UniProtKB">
        <authorList>
            <consortium name="Ensembl"/>
        </authorList>
    </citation>
    <scope>IDENTIFICATION</scope>
</reference>
<name>A0A3Q2YV57_HIPCM</name>
<dbReference type="GO" id="GO:0006259">
    <property type="term" value="P:DNA metabolic process"/>
    <property type="evidence" value="ECO:0007669"/>
    <property type="project" value="UniProtKB-ARBA"/>
</dbReference>
<evidence type="ECO:0000256" key="1">
    <source>
        <dbReference type="SAM" id="MobiDB-lite"/>
    </source>
</evidence>
<evidence type="ECO:0000313" key="3">
    <source>
        <dbReference type="Proteomes" id="UP000264820"/>
    </source>
</evidence>
<accession>A0A3Q2YV57</accession>
<organism evidence="2 3">
    <name type="scientific">Hippocampus comes</name>
    <name type="common">Tiger tail seahorse</name>
    <dbReference type="NCBI Taxonomy" id="109280"/>
    <lineage>
        <taxon>Eukaryota</taxon>
        <taxon>Metazoa</taxon>
        <taxon>Chordata</taxon>
        <taxon>Craniata</taxon>
        <taxon>Vertebrata</taxon>
        <taxon>Euteleostomi</taxon>
        <taxon>Actinopterygii</taxon>
        <taxon>Neopterygii</taxon>
        <taxon>Teleostei</taxon>
        <taxon>Neoteleostei</taxon>
        <taxon>Acanthomorphata</taxon>
        <taxon>Syngnathiaria</taxon>
        <taxon>Syngnathiformes</taxon>
        <taxon>Syngnathoidei</taxon>
        <taxon>Syngnathidae</taxon>
        <taxon>Hippocampus</taxon>
    </lineage>
</organism>
<sequence>MLLPITGQQYLPSCWGQWNTVSIGERLLVNPAQNSEASTGPRETIEGNAPDRQEEEGEICGRRWLQRGCRQKKLTACPLVPWKLSASIPLRGLGGQIVNGKAVTLPLKIGKMPIRKFEVVVTPIPEWIIGMDILAGMTLYLEKGKFQFGTGIDVRTILVGKVKMTPFPIPEATETVCQKQYRIPGGQEEIAATIREYLEAGVLKPITTKWNNPLWPVKKSDGTWRMTVDYRRLNKLTPALTSAVPDAISIIEKVQHHSGTWYGVIDLANNFEWGAEQQASFELAKEAIQQAVSLGKMQSGPVELQVSALNDYANWSLWQKQVVQGLLTWMPTWHATNWMIHNKEVWGKELWAQIWEKAKEIPITVSHVDAHTKRTDAEALYNQAADELVKVMMIKRESSPGLARWAHYKVGFAVREDSNQRTTRWQLLGAAKLEVSPPGSSASLSSVP</sequence>
<dbReference type="AlphaFoldDB" id="A0A3Q2YV57"/>
<dbReference type="GeneTree" id="ENSGT00940000165350"/>
<dbReference type="InterPro" id="IPR021109">
    <property type="entry name" value="Peptidase_aspartic_dom_sf"/>
</dbReference>
<dbReference type="InterPro" id="IPR051320">
    <property type="entry name" value="Viral_Replic_Matur_Polypro"/>
</dbReference>
<dbReference type="SUPFAM" id="SSF50630">
    <property type="entry name" value="Acid proteases"/>
    <property type="match status" value="1"/>
</dbReference>
<dbReference type="Gene3D" id="3.30.420.10">
    <property type="entry name" value="Ribonuclease H-like superfamily/Ribonuclease H"/>
    <property type="match status" value="1"/>
</dbReference>
<feature type="compositionally biased region" description="Basic and acidic residues" evidence="1">
    <location>
        <begin position="43"/>
        <end position="52"/>
    </location>
</feature>
<protein>
    <recommendedName>
        <fullName evidence="4">RNase H type-1 domain-containing protein</fullName>
    </recommendedName>
</protein>
<dbReference type="PANTHER" id="PTHR33064">
    <property type="entry name" value="POL PROTEIN"/>
    <property type="match status" value="1"/>
</dbReference>
<dbReference type="Ensembl" id="ENSHCOT00000000051.1">
    <property type="protein sequence ID" value="ENSHCOP00000022835.1"/>
    <property type="gene ID" value="ENSHCOG00000010864.1"/>
</dbReference>
<dbReference type="PANTHER" id="PTHR33064:SF37">
    <property type="entry name" value="RIBONUCLEASE H"/>
    <property type="match status" value="1"/>
</dbReference>
<dbReference type="Gene3D" id="3.10.10.10">
    <property type="entry name" value="HIV Type 1 Reverse Transcriptase, subunit A, domain 1"/>
    <property type="match status" value="1"/>
</dbReference>
<dbReference type="InterPro" id="IPR036397">
    <property type="entry name" value="RNaseH_sf"/>
</dbReference>
<dbReference type="InterPro" id="IPR043502">
    <property type="entry name" value="DNA/RNA_pol_sf"/>
</dbReference>
<feature type="region of interest" description="Disordered" evidence="1">
    <location>
        <begin position="32"/>
        <end position="54"/>
    </location>
</feature>
<dbReference type="SUPFAM" id="SSF56672">
    <property type="entry name" value="DNA/RNA polymerases"/>
    <property type="match status" value="1"/>
</dbReference>
<dbReference type="GO" id="GO:0003676">
    <property type="term" value="F:nucleic acid binding"/>
    <property type="evidence" value="ECO:0007669"/>
    <property type="project" value="InterPro"/>
</dbReference>